<proteinExistence type="inferred from homology"/>
<reference evidence="4 5" key="1">
    <citation type="journal article" date="2016" name="Front. Microbiol.">
        <title>Genomic Resource of Rice Seed Associated Bacteria.</title>
        <authorList>
            <person name="Midha S."/>
            <person name="Bansal K."/>
            <person name="Sharma S."/>
            <person name="Kumar N."/>
            <person name="Patil P.P."/>
            <person name="Chaudhry V."/>
            <person name="Patil P.B."/>
        </authorList>
    </citation>
    <scope>NUCLEOTIDE SEQUENCE [LARGE SCALE GENOMIC DNA]</scope>
    <source>
        <strain evidence="4 5">NS331</strain>
    </source>
</reference>
<dbReference type="PANTHER" id="PTHR35841:SF1">
    <property type="entry name" value="PHOSPHONATES-BINDING PERIPLASMIC PROTEIN"/>
    <property type="match status" value="1"/>
</dbReference>
<dbReference type="AlphaFoldDB" id="A0A147GLR1"/>
<dbReference type="GO" id="GO:0043190">
    <property type="term" value="C:ATP-binding cassette (ABC) transporter complex"/>
    <property type="evidence" value="ECO:0007669"/>
    <property type="project" value="InterPro"/>
</dbReference>
<protein>
    <recommendedName>
        <fullName evidence="6">Phosphonate transport system substrate-binding protein</fullName>
    </recommendedName>
</protein>
<dbReference type="NCBIfam" id="TIGR01098">
    <property type="entry name" value="3A0109s03R"/>
    <property type="match status" value="1"/>
</dbReference>
<evidence type="ECO:0000256" key="1">
    <source>
        <dbReference type="ARBA" id="ARBA00007162"/>
    </source>
</evidence>
<gene>
    <name evidence="4" type="ORF">NS331_23415</name>
</gene>
<dbReference type="EMBL" id="LDSL01000184">
    <property type="protein sequence ID" value="KTT14535.1"/>
    <property type="molecule type" value="Genomic_DNA"/>
</dbReference>
<comment type="caution">
    <text evidence="4">The sequence shown here is derived from an EMBL/GenBank/DDBJ whole genome shotgun (WGS) entry which is preliminary data.</text>
</comment>
<evidence type="ECO:0008006" key="6">
    <source>
        <dbReference type="Google" id="ProtNLM"/>
    </source>
</evidence>
<dbReference type="Proteomes" id="UP000072741">
    <property type="component" value="Unassembled WGS sequence"/>
</dbReference>
<organism evidence="4 5">
    <name type="scientific">Pseudacidovorax intermedius</name>
    <dbReference type="NCBI Taxonomy" id="433924"/>
    <lineage>
        <taxon>Bacteria</taxon>
        <taxon>Pseudomonadati</taxon>
        <taxon>Pseudomonadota</taxon>
        <taxon>Betaproteobacteria</taxon>
        <taxon>Burkholderiales</taxon>
        <taxon>Comamonadaceae</taxon>
        <taxon>Pseudacidovorax</taxon>
    </lineage>
</organism>
<accession>A0A147GLR1</accession>
<keyword evidence="2 3" id="KW-0732">Signal</keyword>
<evidence type="ECO:0000313" key="4">
    <source>
        <dbReference type="EMBL" id="KTT14535.1"/>
    </source>
</evidence>
<feature type="chain" id="PRO_5007546418" description="Phosphonate transport system substrate-binding protein" evidence="3">
    <location>
        <begin position="26"/>
        <end position="344"/>
    </location>
</feature>
<dbReference type="InterPro" id="IPR005770">
    <property type="entry name" value="PhnD"/>
</dbReference>
<dbReference type="InterPro" id="IPR006311">
    <property type="entry name" value="TAT_signal"/>
</dbReference>
<keyword evidence="5" id="KW-1185">Reference proteome</keyword>
<evidence type="ECO:0000256" key="3">
    <source>
        <dbReference type="SAM" id="SignalP"/>
    </source>
</evidence>
<dbReference type="PANTHER" id="PTHR35841">
    <property type="entry name" value="PHOSPHONATES-BINDING PERIPLASMIC PROTEIN"/>
    <property type="match status" value="1"/>
</dbReference>
<evidence type="ECO:0000256" key="2">
    <source>
        <dbReference type="ARBA" id="ARBA00022729"/>
    </source>
</evidence>
<name>A0A147GLR1_9BURK</name>
<feature type="signal peptide" evidence="3">
    <location>
        <begin position="1"/>
        <end position="25"/>
    </location>
</feature>
<sequence length="344" mass="37783">MTHADRRRCLAAALALAAGVRPAPAAAARPGGEREDGPALVFGLLPMGDAVEARRRWEPLLLTVAAALKRPVTVFSAFQYETLDRALQAGRIDFALLSGKMALDAVTRGPMQVMAQVRRRRDPRLVEHRALLLARTAGGPANLDAVLRAPQRWHIARGDRRSVSGFIVPQSELFLPHGIDIESAFKAETVGNHQDNALAVANGDADVATSNSTDFERFRALFPAEAARLQVLWTSLPTPPAQMLVRRALPAGLQAVLRDVFLDYGRAPGAETDRIVLRSLQTELGFEPADDRALLEAARMQRDLALRRAQVAQWVNESARRGRIDRVEREYRAQVQQLGGPLRD</sequence>
<dbReference type="Gene3D" id="3.40.190.10">
    <property type="entry name" value="Periplasmic binding protein-like II"/>
    <property type="match status" value="2"/>
</dbReference>
<dbReference type="RefSeq" id="WP_058644327.1">
    <property type="nucleotide sequence ID" value="NZ_LDSL01000184.1"/>
</dbReference>
<dbReference type="Pfam" id="PF12974">
    <property type="entry name" value="Phosphonate-bd"/>
    <property type="match status" value="1"/>
</dbReference>
<comment type="similarity">
    <text evidence="1">Belongs to the phosphate/phosphite/phosphonate binding protein family.</text>
</comment>
<evidence type="ECO:0000313" key="5">
    <source>
        <dbReference type="Proteomes" id="UP000072741"/>
    </source>
</evidence>
<dbReference type="OrthoDB" id="5318791at2"/>
<dbReference type="SUPFAM" id="SSF53850">
    <property type="entry name" value="Periplasmic binding protein-like II"/>
    <property type="match status" value="1"/>
</dbReference>
<dbReference type="PROSITE" id="PS51318">
    <property type="entry name" value="TAT"/>
    <property type="match status" value="1"/>
</dbReference>
<dbReference type="GO" id="GO:0055085">
    <property type="term" value="P:transmembrane transport"/>
    <property type="evidence" value="ECO:0007669"/>
    <property type="project" value="InterPro"/>
</dbReference>